<dbReference type="GO" id="GO:0034109">
    <property type="term" value="P:homotypic cell-cell adhesion"/>
    <property type="evidence" value="ECO:0007669"/>
    <property type="project" value="TreeGrafter"/>
</dbReference>
<organism evidence="10 11">
    <name type="scientific">Myotis myotis</name>
    <name type="common">Greater mouse-eared bat</name>
    <name type="synonym">Vespertilio myotis</name>
    <dbReference type="NCBI Taxonomy" id="51298"/>
    <lineage>
        <taxon>Eukaryota</taxon>
        <taxon>Metazoa</taxon>
        <taxon>Chordata</taxon>
        <taxon>Craniata</taxon>
        <taxon>Vertebrata</taxon>
        <taxon>Euteleostomi</taxon>
        <taxon>Mammalia</taxon>
        <taxon>Eutheria</taxon>
        <taxon>Laurasiatheria</taxon>
        <taxon>Chiroptera</taxon>
        <taxon>Yangochiroptera</taxon>
        <taxon>Vespertilionidae</taxon>
        <taxon>Myotis</taxon>
    </lineage>
</organism>
<evidence type="ECO:0000256" key="3">
    <source>
        <dbReference type="ARBA" id="ARBA00022692"/>
    </source>
</evidence>
<dbReference type="Proteomes" id="UP000527355">
    <property type="component" value="Unassembled WGS sequence"/>
</dbReference>
<name>A0A7J7QVH6_MYOMY</name>
<dbReference type="EMBL" id="JABWUV010000050">
    <property type="protein sequence ID" value="KAF6267842.1"/>
    <property type="molecule type" value="Genomic_DNA"/>
</dbReference>
<evidence type="ECO:0000256" key="5">
    <source>
        <dbReference type="ARBA" id="ARBA00022989"/>
    </source>
</evidence>
<evidence type="ECO:0000256" key="6">
    <source>
        <dbReference type="ARBA" id="ARBA00023136"/>
    </source>
</evidence>
<dbReference type="PANTHER" id="PTHR15076:SF15">
    <property type="entry name" value="CD99 ANTIGEN"/>
    <property type="match status" value="1"/>
</dbReference>
<evidence type="ECO:0000256" key="2">
    <source>
        <dbReference type="ARBA" id="ARBA00008763"/>
    </source>
</evidence>
<keyword evidence="3 8" id="KW-0812">Transmembrane</keyword>
<evidence type="ECO:0000256" key="7">
    <source>
        <dbReference type="SAM" id="MobiDB-lite"/>
    </source>
</evidence>
<dbReference type="Pfam" id="PF12301">
    <property type="entry name" value="CD99L2"/>
    <property type="match status" value="1"/>
</dbReference>
<evidence type="ECO:0000313" key="10">
    <source>
        <dbReference type="EMBL" id="KAF6267842.1"/>
    </source>
</evidence>
<keyword evidence="11" id="KW-1185">Reference proteome</keyword>
<proteinExistence type="inferred from homology"/>
<dbReference type="VEuPathDB" id="HostDB:GeneID_118657295"/>
<feature type="signal peptide" evidence="9">
    <location>
        <begin position="1"/>
        <end position="21"/>
    </location>
</feature>
<evidence type="ECO:0000256" key="1">
    <source>
        <dbReference type="ARBA" id="ARBA00004479"/>
    </source>
</evidence>
<comment type="caution">
    <text evidence="10">The sequence shown here is derived from an EMBL/GenBank/DDBJ whole genome shotgun (WGS) entry which is preliminary data.</text>
</comment>
<dbReference type="GO" id="GO:2000391">
    <property type="term" value="P:positive regulation of neutrophil extravasation"/>
    <property type="evidence" value="ECO:0007669"/>
    <property type="project" value="TreeGrafter"/>
</dbReference>
<reference evidence="10 11" key="1">
    <citation type="journal article" date="2020" name="Nature">
        <title>Six reference-quality genomes reveal evolution of bat adaptations.</title>
        <authorList>
            <person name="Jebb D."/>
            <person name="Huang Z."/>
            <person name="Pippel M."/>
            <person name="Hughes G.M."/>
            <person name="Lavrichenko K."/>
            <person name="Devanna P."/>
            <person name="Winkler S."/>
            <person name="Jermiin L.S."/>
            <person name="Skirmuntt E.C."/>
            <person name="Katzourakis A."/>
            <person name="Burkitt-Gray L."/>
            <person name="Ray D.A."/>
            <person name="Sullivan K.A.M."/>
            <person name="Roscito J.G."/>
            <person name="Kirilenko B.M."/>
            <person name="Davalos L.M."/>
            <person name="Corthals A.P."/>
            <person name="Power M.L."/>
            <person name="Jones G."/>
            <person name="Ransome R.D."/>
            <person name="Dechmann D.K.N."/>
            <person name="Locatelli A.G."/>
            <person name="Puechmaille S.J."/>
            <person name="Fedrigo O."/>
            <person name="Jarvis E.D."/>
            <person name="Hiller M."/>
            <person name="Vernes S.C."/>
            <person name="Myers E.W."/>
            <person name="Teeling E.C."/>
        </authorList>
    </citation>
    <scope>NUCLEOTIDE SEQUENCE [LARGE SCALE GENOMIC DNA]</scope>
    <source>
        <strain evidence="10">MMyoMyo1</strain>
        <tissue evidence="10">Flight muscle</tissue>
    </source>
</reference>
<gene>
    <name evidence="10" type="ORF">mMyoMyo1_002475</name>
</gene>
<dbReference type="GO" id="GO:0005886">
    <property type="term" value="C:plasma membrane"/>
    <property type="evidence" value="ECO:0007669"/>
    <property type="project" value="TreeGrafter"/>
</dbReference>
<dbReference type="InterPro" id="IPR022078">
    <property type="entry name" value="CD99L2"/>
</dbReference>
<feature type="region of interest" description="Disordered" evidence="7">
    <location>
        <begin position="24"/>
        <end position="102"/>
    </location>
</feature>
<evidence type="ECO:0000256" key="8">
    <source>
        <dbReference type="SAM" id="Phobius"/>
    </source>
</evidence>
<keyword evidence="5 8" id="KW-1133">Transmembrane helix</keyword>
<feature type="transmembrane region" description="Helical" evidence="8">
    <location>
        <begin position="106"/>
        <end position="128"/>
    </location>
</feature>
<feature type="compositionally biased region" description="Pro residues" evidence="7">
    <location>
        <begin position="67"/>
        <end position="80"/>
    </location>
</feature>
<dbReference type="GO" id="GO:0072683">
    <property type="term" value="P:T cell extravasation"/>
    <property type="evidence" value="ECO:0007669"/>
    <property type="project" value="TreeGrafter"/>
</dbReference>
<feature type="chain" id="PRO_5029874085" evidence="9">
    <location>
        <begin position="22"/>
        <end position="165"/>
    </location>
</feature>
<accession>A0A7J7QVH6</accession>
<comment type="similarity">
    <text evidence="2">Belongs to the CD99 family.</text>
</comment>
<evidence type="ECO:0000256" key="9">
    <source>
        <dbReference type="SAM" id="SignalP"/>
    </source>
</evidence>
<evidence type="ECO:0000256" key="4">
    <source>
        <dbReference type="ARBA" id="ARBA00022729"/>
    </source>
</evidence>
<keyword evidence="4 9" id="KW-0732">Signal</keyword>
<protein>
    <submittedName>
        <fullName evidence="10">CD99 molecule (Xg blood group)</fullName>
    </submittedName>
</protein>
<dbReference type="PANTHER" id="PTHR15076">
    <property type="entry name" value="CD99/MIC2 PROTEIN RELATED"/>
    <property type="match status" value="1"/>
</dbReference>
<keyword evidence="6 8" id="KW-0472">Membrane</keyword>
<comment type="subcellular location">
    <subcellularLocation>
        <location evidence="1">Membrane</location>
        <topology evidence="1">Single-pass type I membrane protein</topology>
    </subcellularLocation>
</comment>
<sequence>MARWAVLALLLIGLLDARVSGQGDFDLADAFDDGPKKPTPTPKKPSSGDDLSLEDALGGGGHSDPGIPAPPRPKPNPNPKQPETSGGFSDSDLLDGTSGGAEPQGVIPGIIGAVVVAVAGAVSSFIAYQKKKLCFKDNAEQGDINLENHRSINAEPPVQQTLLAK</sequence>
<dbReference type="AlphaFoldDB" id="A0A7J7QVH6"/>
<evidence type="ECO:0000313" key="11">
    <source>
        <dbReference type="Proteomes" id="UP000527355"/>
    </source>
</evidence>